<dbReference type="EMBL" id="VGJX01000714">
    <property type="protein sequence ID" value="MBM3275772.1"/>
    <property type="molecule type" value="Genomic_DNA"/>
</dbReference>
<dbReference type="InterPro" id="IPR040042">
    <property type="entry name" value="Branching_enz_MT3115-like"/>
</dbReference>
<dbReference type="Proteomes" id="UP000703893">
    <property type="component" value="Unassembled WGS sequence"/>
</dbReference>
<comment type="caution">
    <text evidence="5">The sequence shown here is derived from an EMBL/GenBank/DDBJ whole genome shotgun (WGS) entry which is preliminary data.</text>
</comment>
<dbReference type="AlphaFoldDB" id="A0A937X7K4"/>
<dbReference type="InterPro" id="IPR027291">
    <property type="entry name" value="Glyco_hydro_38_N_sf"/>
</dbReference>
<comment type="similarity">
    <text evidence="1 3">Belongs to the glycosyl hydrolase 57 family.</text>
</comment>
<name>A0A937X7K4_9BACT</name>
<organism evidence="5 6">
    <name type="scientific">Candidatus Tanganyikabacteria bacterium</name>
    <dbReference type="NCBI Taxonomy" id="2961651"/>
    <lineage>
        <taxon>Bacteria</taxon>
        <taxon>Bacillati</taxon>
        <taxon>Candidatus Sericytochromatia</taxon>
        <taxon>Candidatus Tanganyikabacteria</taxon>
    </lineage>
</organism>
<proteinExistence type="inferred from homology"/>
<evidence type="ECO:0000313" key="5">
    <source>
        <dbReference type="EMBL" id="MBM3275772.1"/>
    </source>
</evidence>
<keyword evidence="2 3" id="KW-0119">Carbohydrate metabolism</keyword>
<dbReference type="InterPro" id="IPR004300">
    <property type="entry name" value="Glyco_hydro_57_N"/>
</dbReference>
<gene>
    <name evidence="5" type="ORF">FJZ00_11505</name>
</gene>
<dbReference type="InterPro" id="IPR011330">
    <property type="entry name" value="Glyco_hydro/deAcase_b/a-brl"/>
</dbReference>
<protein>
    <submittedName>
        <fullName evidence="5">DUF1957 domain-containing protein</fullName>
    </submittedName>
</protein>
<dbReference type="PANTHER" id="PTHR41695">
    <property type="entry name" value="1,4-ALPHA-GLUCAN BRANCHING ENZYME RV3031-RELATED"/>
    <property type="match status" value="1"/>
</dbReference>
<dbReference type="Gene3D" id="3.20.110.10">
    <property type="entry name" value="Glycoside hydrolase 38, N terminal domain"/>
    <property type="match status" value="1"/>
</dbReference>
<feature type="domain" description="Glycoside hydrolase family 57 N-terminal" evidence="4">
    <location>
        <begin position="7"/>
        <end position="252"/>
    </location>
</feature>
<evidence type="ECO:0000256" key="2">
    <source>
        <dbReference type="ARBA" id="ARBA00023277"/>
    </source>
</evidence>
<dbReference type="GO" id="GO:0005576">
    <property type="term" value="C:extracellular region"/>
    <property type="evidence" value="ECO:0007669"/>
    <property type="project" value="TreeGrafter"/>
</dbReference>
<reference evidence="5 6" key="1">
    <citation type="submission" date="2019-03" db="EMBL/GenBank/DDBJ databases">
        <title>Lake Tanganyika Metagenome-Assembled Genomes (MAGs).</title>
        <authorList>
            <person name="Tran P."/>
        </authorList>
    </citation>
    <scope>NUCLEOTIDE SEQUENCE [LARGE SCALE GENOMIC DNA]</scope>
    <source>
        <strain evidence="5">K_DeepCast_65m_m2_236</strain>
    </source>
</reference>
<dbReference type="GO" id="GO:0003844">
    <property type="term" value="F:1,4-alpha-glucan branching enzyme activity"/>
    <property type="evidence" value="ECO:0007669"/>
    <property type="project" value="InterPro"/>
</dbReference>
<evidence type="ECO:0000256" key="1">
    <source>
        <dbReference type="ARBA" id="ARBA00006821"/>
    </source>
</evidence>
<dbReference type="Pfam" id="PF03065">
    <property type="entry name" value="Glyco_hydro_57"/>
    <property type="match status" value="1"/>
</dbReference>
<accession>A0A937X7K4</accession>
<dbReference type="PANTHER" id="PTHR41695:SF1">
    <property type="entry name" value="1,4-ALPHA-GLUCAN BRANCHING ENZYME TK1436"/>
    <property type="match status" value="1"/>
</dbReference>
<evidence type="ECO:0000259" key="4">
    <source>
        <dbReference type="Pfam" id="PF03065"/>
    </source>
</evidence>
<dbReference type="SUPFAM" id="SSF88713">
    <property type="entry name" value="Glycoside hydrolase/deacetylase"/>
    <property type="match status" value="1"/>
</dbReference>
<evidence type="ECO:0000313" key="6">
    <source>
        <dbReference type="Proteomes" id="UP000703893"/>
    </source>
</evidence>
<sequence length="272" mass="31312">MAQGYLAMVLHAHLPFVRHPEHSHFLEEDWLYEAITETYIPLISIFDELVGDGIDFRITMSLTPPLVSMLADELLQVRYLRAIDELIELSGKEVARNRFEPHFKYLAEYYLDRFKRTRAVFKQYDGNLVAAFKKFQDLGVLEIVTCGATHGFLPLLQVQPQAVRAQIQVAADHYEHHFGRRPRGIWLAECGYFPGVDKVLREAGIKYFFTDTHGILNATPRPKYGHFAPIVCPGSGVATFARDQESSRQVWSKDEGYPGDFSYREFYRDIGF</sequence>
<evidence type="ECO:0000256" key="3">
    <source>
        <dbReference type="RuleBase" id="RU361196"/>
    </source>
</evidence>
<feature type="non-terminal residue" evidence="5">
    <location>
        <position position="272"/>
    </location>
</feature>
<dbReference type="GO" id="GO:0030979">
    <property type="term" value="P:alpha-glucan biosynthetic process"/>
    <property type="evidence" value="ECO:0007669"/>
    <property type="project" value="InterPro"/>
</dbReference>